<evidence type="ECO:0000313" key="1">
    <source>
        <dbReference type="EMBL" id="MBW3363449.1"/>
    </source>
</evidence>
<sequence>MKDLLKSYYAELTAALPALYTPKDFCRNQVLPLLAEEVPVPSTKKITYYIEELDKLETIPACALEFCGYETIDAEHYFFFYKADPQKLYGKFKKLERVLRATIALVPLQGFMRLLVQHVEAIPESCFVRDHHSLTNYRQLMAG</sequence>
<organism evidence="1 2">
    <name type="scientific">Pontibacter populi</name>
    <dbReference type="NCBI Taxonomy" id="890055"/>
    <lineage>
        <taxon>Bacteria</taxon>
        <taxon>Pseudomonadati</taxon>
        <taxon>Bacteroidota</taxon>
        <taxon>Cytophagia</taxon>
        <taxon>Cytophagales</taxon>
        <taxon>Hymenobacteraceae</taxon>
        <taxon>Pontibacter</taxon>
    </lineage>
</organism>
<dbReference type="RefSeq" id="WP_199108072.1">
    <property type="nucleotide sequence ID" value="NZ_JAHWXQ010000001.1"/>
</dbReference>
<dbReference type="EMBL" id="JAHWXQ010000001">
    <property type="protein sequence ID" value="MBW3363449.1"/>
    <property type="molecule type" value="Genomic_DNA"/>
</dbReference>
<keyword evidence="2" id="KW-1185">Reference proteome</keyword>
<reference evidence="1 2" key="1">
    <citation type="submission" date="2021-07" db="EMBL/GenBank/DDBJ databases">
        <authorList>
            <person name="Kim M.K."/>
        </authorList>
    </citation>
    <scope>NUCLEOTIDE SEQUENCE [LARGE SCALE GENOMIC DNA]</scope>
    <source>
        <strain evidence="1 2">HLY7-15</strain>
    </source>
</reference>
<gene>
    <name evidence="1" type="ORF">KYK27_00210</name>
</gene>
<evidence type="ECO:0000313" key="2">
    <source>
        <dbReference type="Proteomes" id="UP000774935"/>
    </source>
</evidence>
<name>A0ABS6X631_9BACT</name>
<accession>A0ABS6X631</accession>
<comment type="caution">
    <text evidence="1">The sequence shown here is derived from an EMBL/GenBank/DDBJ whole genome shotgun (WGS) entry which is preliminary data.</text>
</comment>
<proteinExistence type="predicted"/>
<dbReference type="Proteomes" id="UP000774935">
    <property type="component" value="Unassembled WGS sequence"/>
</dbReference>
<protein>
    <submittedName>
        <fullName evidence="1">Uncharacterized protein</fullName>
    </submittedName>
</protein>